<keyword evidence="2" id="KW-1133">Transmembrane helix</keyword>
<dbReference type="Proteomes" id="UP000184357">
    <property type="component" value="Unassembled WGS sequence"/>
</dbReference>
<feature type="region of interest" description="Disordered" evidence="1">
    <location>
        <begin position="1"/>
        <end position="22"/>
    </location>
</feature>
<evidence type="ECO:0000313" key="4">
    <source>
        <dbReference type="Proteomes" id="UP000184357"/>
    </source>
</evidence>
<keyword evidence="4" id="KW-1185">Reference proteome</keyword>
<accession>A0A1M5P8J7</accession>
<dbReference type="OrthoDB" id="340707at2157"/>
<evidence type="ECO:0000256" key="2">
    <source>
        <dbReference type="SAM" id="Phobius"/>
    </source>
</evidence>
<dbReference type="STRING" id="43928.SAMN05443636_1488"/>
<keyword evidence="2" id="KW-0812">Transmembrane</keyword>
<organism evidence="3 4">
    <name type="scientific">Halobaculum gomorrense</name>
    <dbReference type="NCBI Taxonomy" id="43928"/>
    <lineage>
        <taxon>Archaea</taxon>
        <taxon>Methanobacteriati</taxon>
        <taxon>Methanobacteriota</taxon>
        <taxon>Stenosarchaea group</taxon>
        <taxon>Halobacteria</taxon>
        <taxon>Halobacteriales</taxon>
        <taxon>Haloferacaceae</taxon>
        <taxon>Halobaculum</taxon>
    </lineage>
</organism>
<dbReference type="RefSeq" id="WP_073308064.1">
    <property type="nucleotide sequence ID" value="NZ_FQWV01000003.1"/>
</dbReference>
<evidence type="ECO:0000256" key="1">
    <source>
        <dbReference type="SAM" id="MobiDB-lite"/>
    </source>
</evidence>
<name>A0A1M5P8J7_9EURY</name>
<feature type="transmembrane region" description="Helical" evidence="2">
    <location>
        <begin position="60"/>
        <end position="80"/>
    </location>
</feature>
<feature type="compositionally biased region" description="Basic and acidic residues" evidence="1">
    <location>
        <begin position="1"/>
        <end position="16"/>
    </location>
</feature>
<gene>
    <name evidence="3" type="ORF">SAMN05443636_1488</name>
</gene>
<proteinExistence type="predicted"/>
<dbReference type="EMBL" id="FQWV01000003">
    <property type="protein sequence ID" value="SHG97749.1"/>
    <property type="molecule type" value="Genomic_DNA"/>
</dbReference>
<evidence type="ECO:0000313" key="3">
    <source>
        <dbReference type="EMBL" id="SHG97749.1"/>
    </source>
</evidence>
<feature type="transmembrane region" description="Helical" evidence="2">
    <location>
        <begin position="34"/>
        <end position="54"/>
    </location>
</feature>
<sequence>MPRDIPTEEKSVRERGTYANDGNDPTVASYLSSLFFVLSVPTLVTAAYAGYWMGLYSESAVVPAFAGLLIGSLAAVFAVMHYRTGR</sequence>
<keyword evidence="2" id="KW-0472">Membrane</keyword>
<reference evidence="3 4" key="1">
    <citation type="submission" date="2016-11" db="EMBL/GenBank/DDBJ databases">
        <authorList>
            <person name="Jaros S."/>
            <person name="Januszkiewicz K."/>
            <person name="Wedrychowicz H."/>
        </authorList>
    </citation>
    <scope>NUCLEOTIDE SEQUENCE [LARGE SCALE GENOMIC DNA]</scope>
    <source>
        <strain evidence="3 4">DSM 9297</strain>
    </source>
</reference>
<protein>
    <submittedName>
        <fullName evidence="3">Uncharacterized protein</fullName>
    </submittedName>
</protein>
<dbReference type="AlphaFoldDB" id="A0A1M5P8J7"/>